<dbReference type="EMBL" id="MU393615">
    <property type="protein sequence ID" value="KAI4859757.1"/>
    <property type="molecule type" value="Genomic_DNA"/>
</dbReference>
<evidence type="ECO:0000313" key="2">
    <source>
        <dbReference type="Proteomes" id="UP001497700"/>
    </source>
</evidence>
<reference evidence="1 2" key="1">
    <citation type="journal article" date="2022" name="New Phytol.">
        <title>Ecological generalism drives hyperdiversity of secondary metabolite gene clusters in xylarialean endophytes.</title>
        <authorList>
            <person name="Franco M.E.E."/>
            <person name="Wisecaver J.H."/>
            <person name="Arnold A.E."/>
            <person name="Ju Y.M."/>
            <person name="Slot J.C."/>
            <person name="Ahrendt S."/>
            <person name="Moore L.P."/>
            <person name="Eastman K.E."/>
            <person name="Scott K."/>
            <person name="Konkel Z."/>
            <person name="Mondo S.J."/>
            <person name="Kuo A."/>
            <person name="Hayes R.D."/>
            <person name="Haridas S."/>
            <person name="Andreopoulos B."/>
            <person name="Riley R."/>
            <person name="LaButti K."/>
            <person name="Pangilinan J."/>
            <person name="Lipzen A."/>
            <person name="Amirebrahimi M."/>
            <person name="Yan J."/>
            <person name="Adam C."/>
            <person name="Keymanesh K."/>
            <person name="Ng V."/>
            <person name="Louie K."/>
            <person name="Northen T."/>
            <person name="Drula E."/>
            <person name="Henrissat B."/>
            <person name="Hsieh H.M."/>
            <person name="Youens-Clark K."/>
            <person name="Lutzoni F."/>
            <person name="Miadlikowska J."/>
            <person name="Eastwood D.C."/>
            <person name="Hamelin R.C."/>
            <person name="Grigoriev I.V."/>
            <person name="U'Ren J.M."/>
        </authorList>
    </citation>
    <scope>NUCLEOTIDE SEQUENCE [LARGE SCALE GENOMIC DNA]</scope>
    <source>
        <strain evidence="1 2">CBS 119005</strain>
    </source>
</reference>
<accession>A0ACB9YKP3</accession>
<dbReference type="Proteomes" id="UP001497700">
    <property type="component" value="Unassembled WGS sequence"/>
</dbReference>
<proteinExistence type="predicted"/>
<evidence type="ECO:0000313" key="1">
    <source>
        <dbReference type="EMBL" id="KAI4859757.1"/>
    </source>
</evidence>
<protein>
    <submittedName>
        <fullName evidence="1">Uncharacterized protein</fullName>
    </submittedName>
</protein>
<comment type="caution">
    <text evidence="1">The sequence shown here is derived from an EMBL/GenBank/DDBJ whole genome shotgun (WGS) entry which is preliminary data.</text>
</comment>
<gene>
    <name evidence="1" type="ORF">F4820DRAFT_466410</name>
</gene>
<sequence>MDRDGASLQAQGRVELAASTGDITARDNESTSSTSRERSPTTRYGERDDDHNGGLRDYFETAQWTADGTTILTSSSSNLISGYIVPEDLLSPTASRPLKLVPQAAIQLPEPSNVLAGAPYFRLAEPWTQQLLVSARDHPIQLFYLSSSSSSSSPSPSQQEHQHHQKPASCYPLTKARSETFLSATSLAWPSPGTHFVAGARNLLAQFDVARAGGGPLRRVKTIPSDRHPSKGGGVGMRGAVSALAAQPPDARHASLVAAATWTRWVGLYDFAAPDAGACVATWSVARAADGHGGPGGGGGVAQAVWSPCGRYLLLGERKSAGILVYDVRVTGKLLGWLAGRDALGNQRIACDVFPGQGQGEGEAGFEVWSGSTHGDVKVWEGVGTREGAHEPAWGWSAARRSTVSSTCMHQSGAVVATCSGSWEFPEEGEESGGDDESGPQSESSSSEAPWMRRRNRESSLKIWSLSNNGYEASSPEGDRDGKK</sequence>
<keyword evidence="2" id="KW-1185">Reference proteome</keyword>
<name>A0ACB9YKP3_9PEZI</name>
<organism evidence="1 2">
    <name type="scientific">Hypoxylon rubiginosum</name>
    <dbReference type="NCBI Taxonomy" id="110542"/>
    <lineage>
        <taxon>Eukaryota</taxon>
        <taxon>Fungi</taxon>
        <taxon>Dikarya</taxon>
        <taxon>Ascomycota</taxon>
        <taxon>Pezizomycotina</taxon>
        <taxon>Sordariomycetes</taxon>
        <taxon>Xylariomycetidae</taxon>
        <taxon>Xylariales</taxon>
        <taxon>Hypoxylaceae</taxon>
        <taxon>Hypoxylon</taxon>
    </lineage>
</organism>